<dbReference type="AlphaFoldDB" id="A0A8S4QJG2"/>
<dbReference type="OrthoDB" id="424543at2759"/>
<dbReference type="EMBL" id="CAKXAJ010006890">
    <property type="protein sequence ID" value="CAH2210197.1"/>
    <property type="molecule type" value="Genomic_DNA"/>
</dbReference>
<name>A0A8S4QJG2_9NEOP</name>
<feature type="non-terminal residue" evidence="1">
    <location>
        <position position="125"/>
    </location>
</feature>
<proteinExistence type="predicted"/>
<accession>A0A8S4QJG2</accession>
<dbReference type="Proteomes" id="UP000838756">
    <property type="component" value="Unassembled WGS sequence"/>
</dbReference>
<evidence type="ECO:0000313" key="1">
    <source>
        <dbReference type="EMBL" id="CAH2210197.1"/>
    </source>
</evidence>
<sequence>MIKIWGGKKVILPEECLIFTWRRGRPKKRWMDCVKEDMRIRRVDNEMTADKGEWMLCRPHHIAWNKGKKRKNRNKLFHRHFSVEQTKNFAFSKSISIRSWQWTLYNARRTYGHKSAKYAGMSTLH</sequence>
<organism evidence="1 2">
    <name type="scientific">Pararge aegeria aegeria</name>
    <dbReference type="NCBI Taxonomy" id="348720"/>
    <lineage>
        <taxon>Eukaryota</taxon>
        <taxon>Metazoa</taxon>
        <taxon>Ecdysozoa</taxon>
        <taxon>Arthropoda</taxon>
        <taxon>Hexapoda</taxon>
        <taxon>Insecta</taxon>
        <taxon>Pterygota</taxon>
        <taxon>Neoptera</taxon>
        <taxon>Endopterygota</taxon>
        <taxon>Lepidoptera</taxon>
        <taxon>Glossata</taxon>
        <taxon>Ditrysia</taxon>
        <taxon>Papilionoidea</taxon>
        <taxon>Nymphalidae</taxon>
        <taxon>Satyrinae</taxon>
        <taxon>Satyrini</taxon>
        <taxon>Parargina</taxon>
        <taxon>Pararge</taxon>
    </lineage>
</organism>
<keyword evidence="2" id="KW-1185">Reference proteome</keyword>
<evidence type="ECO:0000313" key="2">
    <source>
        <dbReference type="Proteomes" id="UP000838756"/>
    </source>
</evidence>
<gene>
    <name evidence="1" type="primary">jg23745</name>
    <name evidence="1" type="ORF">PAEG_LOCUS2108</name>
</gene>
<protein>
    <submittedName>
        <fullName evidence="1">Jg23745 protein</fullName>
    </submittedName>
</protein>
<reference evidence="1" key="1">
    <citation type="submission" date="2022-03" db="EMBL/GenBank/DDBJ databases">
        <authorList>
            <person name="Lindestad O."/>
        </authorList>
    </citation>
    <scope>NUCLEOTIDE SEQUENCE</scope>
</reference>
<comment type="caution">
    <text evidence="1">The sequence shown here is derived from an EMBL/GenBank/DDBJ whole genome shotgun (WGS) entry which is preliminary data.</text>
</comment>